<keyword evidence="3" id="KW-1185">Reference proteome</keyword>
<dbReference type="Proteomes" id="UP000190797">
    <property type="component" value="Chromosome"/>
</dbReference>
<dbReference type="KEGG" id="noa:BKM31_14825"/>
<gene>
    <name evidence="2" type="ORF">BKM31_14825</name>
</gene>
<sequence length="118" mass="12304">MDDRDRRPEADLVLAGALVQVPATWTLAGVGVVAFGLLPRAAAAISWAAFLFVNLFGEVLGPILGIDYWIAKDAVPYPSLPMVISGEPFTATAIAIMTGVTAVLIAAGLAAVRRRALT</sequence>
<organism evidence="2 3">
    <name type="scientific">[Actinomadura] parvosata subsp. kistnae</name>
    <dbReference type="NCBI Taxonomy" id="1909395"/>
    <lineage>
        <taxon>Bacteria</taxon>
        <taxon>Bacillati</taxon>
        <taxon>Actinomycetota</taxon>
        <taxon>Actinomycetes</taxon>
        <taxon>Streptosporangiales</taxon>
        <taxon>Streptosporangiaceae</taxon>
        <taxon>Nonomuraea</taxon>
    </lineage>
</organism>
<name>A0A1U9ZX78_9ACTN</name>
<keyword evidence="1" id="KW-0812">Transmembrane</keyword>
<dbReference type="OrthoDB" id="2014935at2"/>
<dbReference type="EMBL" id="CP017717">
    <property type="protein sequence ID" value="AQZ62561.1"/>
    <property type="molecule type" value="Genomic_DNA"/>
</dbReference>
<protein>
    <submittedName>
        <fullName evidence="2">Uncharacterized protein</fullName>
    </submittedName>
</protein>
<evidence type="ECO:0000313" key="2">
    <source>
        <dbReference type="EMBL" id="AQZ62561.1"/>
    </source>
</evidence>
<feature type="transmembrane region" description="Helical" evidence="1">
    <location>
        <begin position="45"/>
        <end position="71"/>
    </location>
</feature>
<proteinExistence type="predicted"/>
<keyword evidence="1" id="KW-0472">Membrane</keyword>
<dbReference type="AlphaFoldDB" id="A0A1U9ZX78"/>
<feature type="transmembrane region" description="Helical" evidence="1">
    <location>
        <begin position="12"/>
        <end position="38"/>
    </location>
</feature>
<evidence type="ECO:0000256" key="1">
    <source>
        <dbReference type="SAM" id="Phobius"/>
    </source>
</evidence>
<dbReference type="STRING" id="1909395.BKM31_14825"/>
<keyword evidence="1" id="KW-1133">Transmembrane helix</keyword>
<evidence type="ECO:0000313" key="3">
    <source>
        <dbReference type="Proteomes" id="UP000190797"/>
    </source>
</evidence>
<dbReference type="RefSeq" id="WP_080038716.1">
    <property type="nucleotide sequence ID" value="NZ_CP017717.1"/>
</dbReference>
<reference evidence="3" key="1">
    <citation type="journal article" date="2017" name="Med. Chem. Commun.">
        <title>Nonomuraea sp. ATCC 55076 harbours the largest actinomycete chromosome to date and the kistamicin biosynthetic gene cluster.</title>
        <authorList>
            <person name="Nazari B."/>
            <person name="Forneris C.C."/>
            <person name="Gibson M.I."/>
            <person name="Moon K."/>
            <person name="Schramma K.R."/>
            <person name="Seyedsayamdost M.R."/>
        </authorList>
    </citation>
    <scope>NUCLEOTIDE SEQUENCE [LARGE SCALE GENOMIC DNA]</scope>
    <source>
        <strain evidence="3">ATCC 55076</strain>
    </source>
</reference>
<feature type="transmembrane region" description="Helical" evidence="1">
    <location>
        <begin position="91"/>
        <end position="112"/>
    </location>
</feature>
<accession>A0A1U9ZX78</accession>